<dbReference type="InterPro" id="IPR051315">
    <property type="entry name" value="Bact_Chemotaxis_CheA"/>
</dbReference>
<comment type="caution">
    <text evidence="1">The sequence shown here is derived from an EMBL/GenBank/DDBJ whole genome shotgun (WGS) entry which is preliminary data.</text>
</comment>
<protein>
    <recommendedName>
        <fullName evidence="3">Chemotaxis protein CheA</fullName>
    </recommendedName>
</protein>
<gene>
    <name evidence="1" type="ORF">KDM89_21845</name>
</gene>
<dbReference type="SUPFAM" id="SSF55874">
    <property type="entry name" value="ATPase domain of HSP90 chaperone/DNA topoisomerase II/histidine kinase"/>
    <property type="match status" value="1"/>
</dbReference>
<evidence type="ECO:0000313" key="2">
    <source>
        <dbReference type="Proteomes" id="UP000680067"/>
    </source>
</evidence>
<accession>A0A941I9H0</accession>
<feature type="non-terminal residue" evidence="1">
    <location>
        <position position="95"/>
    </location>
</feature>
<keyword evidence="2" id="KW-1185">Reference proteome</keyword>
<feature type="non-terminal residue" evidence="1">
    <location>
        <position position="1"/>
    </location>
</feature>
<sequence>SGNLHVQARLTRELQQDLMRVRMIPFASVSERLYRVTRQTAKELDKRVNLDIRGSSVEMDRGVLEKMVGPFEHLLRNAIVHGIESREQRKAAGKN</sequence>
<name>A0A941I9H0_9BURK</name>
<proteinExistence type="predicted"/>
<dbReference type="EMBL" id="JAGSPN010000605">
    <property type="protein sequence ID" value="MBR7784779.1"/>
    <property type="molecule type" value="Genomic_DNA"/>
</dbReference>
<reference evidence="1" key="1">
    <citation type="submission" date="2021-04" db="EMBL/GenBank/DDBJ databases">
        <title>novel species isolated from subtropical streams in China.</title>
        <authorList>
            <person name="Lu H."/>
        </authorList>
    </citation>
    <scope>NUCLEOTIDE SEQUENCE</scope>
    <source>
        <strain evidence="1">LFS511W</strain>
    </source>
</reference>
<dbReference type="Gene3D" id="3.30.565.10">
    <property type="entry name" value="Histidine kinase-like ATPase, C-terminal domain"/>
    <property type="match status" value="1"/>
</dbReference>
<evidence type="ECO:0000313" key="1">
    <source>
        <dbReference type="EMBL" id="MBR7784779.1"/>
    </source>
</evidence>
<evidence type="ECO:0008006" key="3">
    <source>
        <dbReference type="Google" id="ProtNLM"/>
    </source>
</evidence>
<dbReference type="PANTHER" id="PTHR43395">
    <property type="entry name" value="SENSOR HISTIDINE KINASE CHEA"/>
    <property type="match status" value="1"/>
</dbReference>
<dbReference type="AlphaFoldDB" id="A0A941I9H0"/>
<dbReference type="Proteomes" id="UP000680067">
    <property type="component" value="Unassembled WGS sequence"/>
</dbReference>
<dbReference type="InterPro" id="IPR036890">
    <property type="entry name" value="HATPase_C_sf"/>
</dbReference>
<organism evidence="1 2">
    <name type="scientific">Undibacterium luofuense</name>
    <dbReference type="NCBI Taxonomy" id="2828733"/>
    <lineage>
        <taxon>Bacteria</taxon>
        <taxon>Pseudomonadati</taxon>
        <taxon>Pseudomonadota</taxon>
        <taxon>Betaproteobacteria</taxon>
        <taxon>Burkholderiales</taxon>
        <taxon>Oxalobacteraceae</taxon>
        <taxon>Undibacterium</taxon>
    </lineage>
</organism>
<dbReference type="PANTHER" id="PTHR43395:SF8">
    <property type="entry name" value="HISTIDINE KINASE"/>
    <property type="match status" value="1"/>
</dbReference>